<dbReference type="CDD" id="cd00387">
    <property type="entry name" value="Ribosomal_L7_L12"/>
    <property type="match status" value="1"/>
</dbReference>
<dbReference type="InterPro" id="IPR036235">
    <property type="entry name" value="Ribosomal_bL12_oligo_N_sf"/>
</dbReference>
<name>A0A7S2IU39_9DINO</name>
<dbReference type="Pfam" id="PF00542">
    <property type="entry name" value="Ribosomal_L12"/>
    <property type="match status" value="1"/>
</dbReference>
<evidence type="ECO:0000313" key="7">
    <source>
        <dbReference type="EMBL" id="CAD9529249.1"/>
    </source>
</evidence>
<keyword evidence="3" id="KW-0687">Ribonucleoprotein</keyword>
<dbReference type="HAMAP" id="MF_00368">
    <property type="entry name" value="Ribosomal_bL12"/>
    <property type="match status" value="1"/>
</dbReference>
<dbReference type="PANTHER" id="PTHR45987">
    <property type="entry name" value="39S RIBOSOMAL PROTEIN L12"/>
    <property type="match status" value="1"/>
</dbReference>
<dbReference type="SUPFAM" id="SSF48300">
    <property type="entry name" value="Ribosomal protein L7/12, oligomerisation (N-terminal) domain"/>
    <property type="match status" value="1"/>
</dbReference>
<proteinExistence type="inferred from homology"/>
<dbReference type="GO" id="GO:0003735">
    <property type="term" value="F:structural constituent of ribosome"/>
    <property type="evidence" value="ECO:0007669"/>
    <property type="project" value="InterPro"/>
</dbReference>
<dbReference type="InterPro" id="IPR013823">
    <property type="entry name" value="Ribosomal_bL12_C"/>
</dbReference>
<evidence type="ECO:0000256" key="2">
    <source>
        <dbReference type="ARBA" id="ARBA00022980"/>
    </source>
</evidence>
<feature type="signal peptide" evidence="4">
    <location>
        <begin position="1"/>
        <end position="35"/>
    </location>
</feature>
<evidence type="ECO:0000259" key="6">
    <source>
        <dbReference type="Pfam" id="PF16320"/>
    </source>
</evidence>
<reference evidence="7" key="1">
    <citation type="submission" date="2021-01" db="EMBL/GenBank/DDBJ databases">
        <authorList>
            <person name="Corre E."/>
            <person name="Pelletier E."/>
            <person name="Niang G."/>
            <person name="Scheremetjew M."/>
            <person name="Finn R."/>
            <person name="Kale V."/>
            <person name="Holt S."/>
            <person name="Cochrane G."/>
            <person name="Meng A."/>
            <person name="Brown T."/>
            <person name="Cohen L."/>
        </authorList>
    </citation>
    <scope>NUCLEOTIDE SEQUENCE</scope>
    <source>
        <strain evidence="7">CCMP2222</strain>
    </source>
</reference>
<dbReference type="InterPro" id="IPR008932">
    <property type="entry name" value="Ribosomal_bL12_oligo"/>
</dbReference>
<keyword evidence="4" id="KW-0732">Signal</keyword>
<gene>
    <name evidence="7" type="ORF">AAND1436_LOCUS44103</name>
</gene>
<sequence length="198" mass="20675">MARYAAPRRSAHLTPLAPALLVVGLLGLALQWSASTDGAAQAPMRLPSAAFVSGLPRSRAGARAVRVGMQSETTDKIVEELKTLTLLEASELVKAIEETFGVDASASAGAVMMAAPAAGDGEEEKAAEKTEFDLILKEVPKDKKIAILKVVRGILGVGLKEAKGMVDNPGTIMEGKPKDICDDAKTQLEEAGAVVEIK</sequence>
<evidence type="ECO:0000256" key="4">
    <source>
        <dbReference type="SAM" id="SignalP"/>
    </source>
</evidence>
<dbReference type="Gene3D" id="3.30.1390.10">
    <property type="match status" value="1"/>
</dbReference>
<comment type="similarity">
    <text evidence="1">Belongs to the bacterial ribosomal protein bL12 family.</text>
</comment>
<feature type="domain" description="Large ribosomal subunit protein bL12 oligomerization" evidence="6">
    <location>
        <begin position="73"/>
        <end position="119"/>
    </location>
</feature>
<evidence type="ECO:0008006" key="8">
    <source>
        <dbReference type="Google" id="ProtNLM"/>
    </source>
</evidence>
<protein>
    <recommendedName>
        <fullName evidence="8">Ribosomal protein L7/L12 C-terminal domain-containing protein</fullName>
    </recommendedName>
</protein>
<feature type="domain" description="Large ribosomal subunit protein bL12 C-terminal" evidence="5">
    <location>
        <begin position="132"/>
        <end position="198"/>
    </location>
</feature>
<dbReference type="InterPro" id="IPR000206">
    <property type="entry name" value="Ribosomal_bL12"/>
</dbReference>
<organism evidence="7">
    <name type="scientific">Alexandrium andersonii</name>
    <dbReference type="NCBI Taxonomy" id="327968"/>
    <lineage>
        <taxon>Eukaryota</taxon>
        <taxon>Sar</taxon>
        <taxon>Alveolata</taxon>
        <taxon>Dinophyceae</taxon>
        <taxon>Gonyaulacales</taxon>
        <taxon>Pyrocystaceae</taxon>
        <taxon>Alexandrium</taxon>
    </lineage>
</organism>
<dbReference type="NCBIfam" id="TIGR00855">
    <property type="entry name" value="L12"/>
    <property type="match status" value="1"/>
</dbReference>
<dbReference type="SUPFAM" id="SSF54736">
    <property type="entry name" value="ClpS-like"/>
    <property type="match status" value="1"/>
</dbReference>
<feature type="chain" id="PRO_5030672026" description="Ribosomal protein L7/L12 C-terminal domain-containing protein" evidence="4">
    <location>
        <begin position="36"/>
        <end position="198"/>
    </location>
</feature>
<evidence type="ECO:0000256" key="1">
    <source>
        <dbReference type="ARBA" id="ARBA00007197"/>
    </source>
</evidence>
<accession>A0A7S2IU39</accession>
<dbReference type="InterPro" id="IPR014719">
    <property type="entry name" value="Ribosomal_bL12_C/ClpS-like"/>
</dbReference>
<dbReference type="AlphaFoldDB" id="A0A7S2IU39"/>
<dbReference type="Pfam" id="PF16320">
    <property type="entry name" value="Ribosomal_L12_N"/>
    <property type="match status" value="1"/>
</dbReference>
<dbReference type="GO" id="GO:0006412">
    <property type="term" value="P:translation"/>
    <property type="evidence" value="ECO:0007669"/>
    <property type="project" value="InterPro"/>
</dbReference>
<keyword evidence="2" id="KW-0689">Ribosomal protein</keyword>
<dbReference type="Gene3D" id="1.20.5.710">
    <property type="entry name" value="Single helix bin"/>
    <property type="match status" value="1"/>
</dbReference>
<dbReference type="PANTHER" id="PTHR45987:SF4">
    <property type="entry name" value="LARGE RIBOSOMAL SUBUNIT PROTEIN BL12M"/>
    <property type="match status" value="1"/>
</dbReference>
<dbReference type="EMBL" id="HBGQ01092490">
    <property type="protein sequence ID" value="CAD9529249.1"/>
    <property type="molecule type" value="Transcribed_RNA"/>
</dbReference>
<evidence type="ECO:0000256" key="3">
    <source>
        <dbReference type="ARBA" id="ARBA00023274"/>
    </source>
</evidence>
<dbReference type="GO" id="GO:0003729">
    <property type="term" value="F:mRNA binding"/>
    <property type="evidence" value="ECO:0007669"/>
    <property type="project" value="TreeGrafter"/>
</dbReference>
<dbReference type="GO" id="GO:0022625">
    <property type="term" value="C:cytosolic large ribosomal subunit"/>
    <property type="evidence" value="ECO:0007669"/>
    <property type="project" value="TreeGrafter"/>
</dbReference>
<evidence type="ECO:0000259" key="5">
    <source>
        <dbReference type="Pfam" id="PF00542"/>
    </source>
</evidence>